<keyword evidence="5" id="KW-0460">Magnesium</keyword>
<evidence type="ECO:0000256" key="6">
    <source>
        <dbReference type="RuleBase" id="RU004466"/>
    </source>
</evidence>
<keyword evidence="3 6" id="KW-0808">Transferase</keyword>
<gene>
    <name evidence="7" type="ORF">ABNN70_00180</name>
</gene>
<name>A0AAU8IG73_9BACL</name>
<evidence type="ECO:0000256" key="3">
    <source>
        <dbReference type="ARBA" id="ARBA00022679"/>
    </source>
</evidence>
<evidence type="ECO:0000256" key="5">
    <source>
        <dbReference type="ARBA" id="ARBA00022842"/>
    </source>
</evidence>
<dbReference type="SFLD" id="SFLDS00005">
    <property type="entry name" value="Isoprenoid_Synthase_Type_I"/>
    <property type="match status" value="1"/>
</dbReference>
<dbReference type="GO" id="GO:0004659">
    <property type="term" value="F:prenyltransferase activity"/>
    <property type="evidence" value="ECO:0007669"/>
    <property type="project" value="InterPro"/>
</dbReference>
<evidence type="ECO:0000256" key="1">
    <source>
        <dbReference type="ARBA" id="ARBA00001946"/>
    </source>
</evidence>
<proteinExistence type="inferred from homology"/>
<sequence>MRVHPMWEAYPELKADLSAVLELIDSHIRVHDSAIERRIKDMIRSSGKMLRPAYSLLCSKIGPERNRSRALAVAAALECLHMATLVHDDVIDQSDTRHGRPAVHTLYGNKIAVYTGDYLFSLSFSLLARHASSLPHLRVDGIPADRILAGELEQLHAEFKPPSSIKNYLSQISGKTAQLFAISCYSGAMESRSSSFYANRAYNMGHDIGMAFQIIDDILDYQGNRDRMGKPVMSDLRRGIYTLPVIYTFKTEPKTMRPLLEKRAHLTDQEIDTILDCIHRCRGIERARELAKKYTRKALQELDQLPEGKNKATLRKLTLALLERNR</sequence>
<dbReference type="SUPFAM" id="SSF48576">
    <property type="entry name" value="Terpenoid synthases"/>
    <property type="match status" value="1"/>
</dbReference>
<dbReference type="InterPro" id="IPR000092">
    <property type="entry name" value="Polyprenyl_synt"/>
</dbReference>
<accession>A0AAU8IG73</accession>
<keyword evidence="4" id="KW-0479">Metal-binding</keyword>
<dbReference type="GO" id="GO:0046872">
    <property type="term" value="F:metal ion binding"/>
    <property type="evidence" value="ECO:0007669"/>
    <property type="project" value="UniProtKB-KW"/>
</dbReference>
<dbReference type="PANTHER" id="PTHR12001:SF69">
    <property type="entry name" value="ALL TRANS-POLYPRENYL-DIPHOSPHATE SYNTHASE PDSS1"/>
    <property type="match status" value="1"/>
</dbReference>
<dbReference type="Gene3D" id="1.10.600.10">
    <property type="entry name" value="Farnesyl Diphosphate Synthase"/>
    <property type="match status" value="1"/>
</dbReference>
<dbReference type="AlphaFoldDB" id="A0AAU8IG73"/>
<dbReference type="InterPro" id="IPR008949">
    <property type="entry name" value="Isoprenoid_synthase_dom_sf"/>
</dbReference>
<reference evidence="7" key="1">
    <citation type="submission" date="2024-06" db="EMBL/GenBank/DDBJ databases">
        <authorList>
            <person name="Fan A."/>
            <person name="Zhang F.Y."/>
            <person name="Zhang L."/>
        </authorList>
    </citation>
    <scope>NUCLEOTIDE SEQUENCE</scope>
    <source>
        <strain evidence="7">Y61</strain>
    </source>
</reference>
<dbReference type="InterPro" id="IPR033749">
    <property type="entry name" value="Polyprenyl_synt_CS"/>
</dbReference>
<comment type="similarity">
    <text evidence="2 6">Belongs to the FPP/GGPP synthase family.</text>
</comment>
<dbReference type="EMBL" id="CP159510">
    <property type="protein sequence ID" value="XCJ17013.1"/>
    <property type="molecule type" value="Genomic_DNA"/>
</dbReference>
<dbReference type="Pfam" id="PF00348">
    <property type="entry name" value="polyprenyl_synt"/>
    <property type="match status" value="1"/>
</dbReference>
<dbReference type="RefSeq" id="WP_129929477.1">
    <property type="nucleotide sequence ID" value="NZ_CP159510.1"/>
</dbReference>
<protein>
    <submittedName>
        <fullName evidence="7">Polyprenyl synthetase family protein</fullName>
    </submittedName>
</protein>
<comment type="cofactor">
    <cofactor evidence="1">
        <name>Mg(2+)</name>
        <dbReference type="ChEBI" id="CHEBI:18420"/>
    </cofactor>
</comment>
<dbReference type="PANTHER" id="PTHR12001">
    <property type="entry name" value="GERANYLGERANYL PYROPHOSPHATE SYNTHASE"/>
    <property type="match status" value="1"/>
</dbReference>
<dbReference type="CDD" id="cd00685">
    <property type="entry name" value="Trans_IPPS_HT"/>
    <property type="match status" value="1"/>
</dbReference>
<evidence type="ECO:0000256" key="2">
    <source>
        <dbReference type="ARBA" id="ARBA00006706"/>
    </source>
</evidence>
<dbReference type="PROSITE" id="PS00444">
    <property type="entry name" value="POLYPRENYL_SYNTHASE_2"/>
    <property type="match status" value="1"/>
</dbReference>
<evidence type="ECO:0000256" key="4">
    <source>
        <dbReference type="ARBA" id="ARBA00022723"/>
    </source>
</evidence>
<evidence type="ECO:0000313" key="7">
    <source>
        <dbReference type="EMBL" id="XCJ17013.1"/>
    </source>
</evidence>
<dbReference type="GO" id="GO:0008299">
    <property type="term" value="P:isoprenoid biosynthetic process"/>
    <property type="evidence" value="ECO:0007669"/>
    <property type="project" value="InterPro"/>
</dbReference>
<organism evidence="7">
    <name type="scientific">Sporolactobacillus sp. Y61</name>
    <dbReference type="NCBI Taxonomy" id="3160863"/>
    <lineage>
        <taxon>Bacteria</taxon>
        <taxon>Bacillati</taxon>
        <taxon>Bacillota</taxon>
        <taxon>Bacilli</taxon>
        <taxon>Bacillales</taxon>
        <taxon>Sporolactobacillaceae</taxon>
        <taxon>Sporolactobacillus</taxon>
    </lineage>
</organism>